<feature type="region of interest" description="Disordered" evidence="1">
    <location>
        <begin position="40"/>
        <end position="76"/>
    </location>
</feature>
<dbReference type="AlphaFoldDB" id="J3M3V6"/>
<protein>
    <submittedName>
        <fullName evidence="2">Uncharacterized protein</fullName>
    </submittedName>
</protein>
<dbReference type="Proteomes" id="UP000006038">
    <property type="component" value="Chromosome 5"/>
</dbReference>
<organism evidence="2">
    <name type="scientific">Oryza brachyantha</name>
    <name type="common">malo sina</name>
    <dbReference type="NCBI Taxonomy" id="4533"/>
    <lineage>
        <taxon>Eukaryota</taxon>
        <taxon>Viridiplantae</taxon>
        <taxon>Streptophyta</taxon>
        <taxon>Embryophyta</taxon>
        <taxon>Tracheophyta</taxon>
        <taxon>Spermatophyta</taxon>
        <taxon>Magnoliopsida</taxon>
        <taxon>Liliopsida</taxon>
        <taxon>Poales</taxon>
        <taxon>Poaceae</taxon>
        <taxon>BOP clade</taxon>
        <taxon>Oryzoideae</taxon>
        <taxon>Oryzeae</taxon>
        <taxon>Oryzinae</taxon>
        <taxon>Oryza</taxon>
    </lineage>
</organism>
<evidence type="ECO:0000256" key="1">
    <source>
        <dbReference type="SAM" id="MobiDB-lite"/>
    </source>
</evidence>
<reference evidence="2" key="1">
    <citation type="journal article" date="2013" name="Nat. Commun.">
        <title>Whole-genome sequencing of Oryza brachyantha reveals mechanisms underlying Oryza genome evolution.</title>
        <authorList>
            <person name="Chen J."/>
            <person name="Huang Q."/>
            <person name="Gao D."/>
            <person name="Wang J."/>
            <person name="Lang Y."/>
            <person name="Liu T."/>
            <person name="Li B."/>
            <person name="Bai Z."/>
            <person name="Luis Goicoechea J."/>
            <person name="Liang C."/>
            <person name="Chen C."/>
            <person name="Zhang W."/>
            <person name="Sun S."/>
            <person name="Liao Y."/>
            <person name="Zhang X."/>
            <person name="Yang L."/>
            <person name="Song C."/>
            <person name="Wang M."/>
            <person name="Shi J."/>
            <person name="Liu G."/>
            <person name="Liu J."/>
            <person name="Zhou H."/>
            <person name="Zhou W."/>
            <person name="Yu Q."/>
            <person name="An N."/>
            <person name="Chen Y."/>
            <person name="Cai Q."/>
            <person name="Wang B."/>
            <person name="Liu B."/>
            <person name="Min J."/>
            <person name="Huang Y."/>
            <person name="Wu H."/>
            <person name="Li Z."/>
            <person name="Zhang Y."/>
            <person name="Yin Y."/>
            <person name="Song W."/>
            <person name="Jiang J."/>
            <person name="Jackson S.A."/>
            <person name="Wing R.A."/>
            <person name="Wang J."/>
            <person name="Chen M."/>
        </authorList>
    </citation>
    <scope>NUCLEOTIDE SEQUENCE [LARGE SCALE GENOMIC DNA]</scope>
    <source>
        <strain evidence="2">cv. IRGC 101232</strain>
    </source>
</reference>
<evidence type="ECO:0000313" key="3">
    <source>
        <dbReference type="Proteomes" id="UP000006038"/>
    </source>
</evidence>
<reference evidence="2" key="2">
    <citation type="submission" date="2013-04" db="UniProtKB">
        <authorList>
            <consortium name="EnsemblPlants"/>
        </authorList>
    </citation>
    <scope>IDENTIFICATION</scope>
</reference>
<keyword evidence="3" id="KW-1185">Reference proteome</keyword>
<dbReference type="HOGENOM" id="CLU_163608_0_0_1"/>
<dbReference type="Gramene" id="OB05G12800.1">
    <property type="protein sequence ID" value="OB05G12800.1"/>
    <property type="gene ID" value="OB05G12800"/>
</dbReference>
<dbReference type="OMA" id="YGANPMT"/>
<accession>J3M3V6</accession>
<sequence>MFRHSAMAAAGAPAPSDIEVRVQKVDKLDLVYNILTKPRGPYGGAGKGGSNLPVAPPADGGGAGGKKHGGGNRGIVSVEDINKRSEKFISDRKRMFLGLN</sequence>
<proteinExistence type="predicted"/>
<dbReference type="EnsemblPlants" id="OB05G12800.1">
    <property type="protein sequence ID" value="OB05G12800.1"/>
    <property type="gene ID" value="OB05G12800"/>
</dbReference>
<evidence type="ECO:0000313" key="2">
    <source>
        <dbReference type="EnsemblPlants" id="OB05G12800.1"/>
    </source>
</evidence>
<name>J3M3V6_ORYBR</name>